<reference evidence="5" key="1">
    <citation type="submission" date="2020-10" db="EMBL/GenBank/DDBJ databases">
        <authorList>
            <person name="Gilroy R."/>
        </authorList>
    </citation>
    <scope>NUCLEOTIDE SEQUENCE</scope>
    <source>
        <strain evidence="5">10669</strain>
    </source>
</reference>
<dbReference type="PANTHER" id="PTHR45745">
    <property type="entry name" value="PHOSPHOMANNOMUTASE 45A"/>
    <property type="match status" value="1"/>
</dbReference>
<accession>A0A9D1NJQ9</accession>
<dbReference type="InterPro" id="IPR036900">
    <property type="entry name" value="A-D-PHexomutase_C_sf"/>
</dbReference>
<dbReference type="PANTHER" id="PTHR45745:SF1">
    <property type="entry name" value="PHOSPHOGLUCOMUTASE 2B-RELATED"/>
    <property type="match status" value="1"/>
</dbReference>
<reference evidence="5" key="2">
    <citation type="journal article" date="2021" name="PeerJ">
        <title>Extensive microbial diversity within the chicken gut microbiome revealed by metagenomics and culture.</title>
        <authorList>
            <person name="Gilroy R."/>
            <person name="Ravi A."/>
            <person name="Getino M."/>
            <person name="Pursley I."/>
            <person name="Horton D.L."/>
            <person name="Alikhan N.F."/>
            <person name="Baker D."/>
            <person name="Gharbi K."/>
            <person name="Hall N."/>
            <person name="Watson M."/>
            <person name="Adriaenssens E.M."/>
            <person name="Foster-Nyarko E."/>
            <person name="Jarju S."/>
            <person name="Secka A."/>
            <person name="Antonio M."/>
            <person name="Oren A."/>
            <person name="Chaudhuri R.R."/>
            <person name="La Ragione R."/>
            <person name="Hildebrand F."/>
            <person name="Pallen M.J."/>
        </authorList>
    </citation>
    <scope>NUCLEOTIDE SEQUENCE</scope>
    <source>
        <strain evidence="5">10669</strain>
    </source>
</reference>
<comment type="caution">
    <text evidence="5">The sequence shown here is derived from an EMBL/GenBank/DDBJ whole genome shotgun (WGS) entry which is preliminary data.</text>
</comment>
<sequence>IAAANGVNCVNALTGFKWIGAKLQKYQLSLKPEAFEAEGCAGTPYAKLPWKKRAALQLKHGTFFVTGGEESYGYLGSDCVRDKDGNAAVLMIIEMASWAKAKGMNIAEYLDSIYKKYGFYSESLLNVVLEGAAGAAQIRKILTSLRENPPKEILGSKVVEFKDFGRDTIKDCDGDVIPKEDFYFFSLENGMKIAVRGSGTEPKCKFYIFASNGNPDLAKAKAEAAAAIEAAKAFLKEDAMKRANA</sequence>
<dbReference type="Gene3D" id="3.30.310.50">
    <property type="entry name" value="Alpha-D-phosphohexomutase, C-terminal domain"/>
    <property type="match status" value="1"/>
</dbReference>
<name>A0A9D1NJQ9_9BACT</name>
<dbReference type="SUPFAM" id="SSF53738">
    <property type="entry name" value="Phosphoglucomutase, first 3 domains"/>
    <property type="match status" value="1"/>
</dbReference>
<dbReference type="Pfam" id="PF02880">
    <property type="entry name" value="PGM_PMM_III"/>
    <property type="match status" value="1"/>
</dbReference>
<dbReference type="GO" id="GO:0046872">
    <property type="term" value="F:metal ion binding"/>
    <property type="evidence" value="ECO:0007669"/>
    <property type="project" value="UniProtKB-KW"/>
</dbReference>
<dbReference type="InterPro" id="IPR005846">
    <property type="entry name" value="A-D-PHexomutase_a/b/a-III"/>
</dbReference>
<dbReference type="Proteomes" id="UP000886812">
    <property type="component" value="Unassembled WGS sequence"/>
</dbReference>
<evidence type="ECO:0000256" key="3">
    <source>
        <dbReference type="ARBA" id="ARBA00023235"/>
    </source>
</evidence>
<protein>
    <submittedName>
        <fullName evidence="5">Phospho-sugar mutase</fullName>
    </submittedName>
</protein>
<keyword evidence="3" id="KW-0413">Isomerase</keyword>
<organism evidence="5 6">
    <name type="scientific">Candidatus Spyradosoma merdigallinarum</name>
    <dbReference type="NCBI Taxonomy" id="2840950"/>
    <lineage>
        <taxon>Bacteria</taxon>
        <taxon>Pseudomonadati</taxon>
        <taxon>Verrucomicrobiota</taxon>
        <taxon>Opitutia</taxon>
        <taxon>Opitutia incertae sedis</taxon>
        <taxon>Candidatus Spyradosoma</taxon>
    </lineage>
</organism>
<dbReference type="SUPFAM" id="SSF55957">
    <property type="entry name" value="Phosphoglucomutase, C-terminal domain"/>
    <property type="match status" value="1"/>
</dbReference>
<evidence type="ECO:0000256" key="2">
    <source>
        <dbReference type="ARBA" id="ARBA00022842"/>
    </source>
</evidence>
<dbReference type="GO" id="GO:0008973">
    <property type="term" value="F:phosphopentomutase activity"/>
    <property type="evidence" value="ECO:0007669"/>
    <property type="project" value="TreeGrafter"/>
</dbReference>
<proteinExistence type="predicted"/>
<feature type="non-terminal residue" evidence="5">
    <location>
        <position position="1"/>
    </location>
</feature>
<gene>
    <name evidence="5" type="ORF">IAC75_04575</name>
</gene>
<dbReference type="GO" id="GO:0006166">
    <property type="term" value="P:purine ribonucleoside salvage"/>
    <property type="evidence" value="ECO:0007669"/>
    <property type="project" value="TreeGrafter"/>
</dbReference>
<keyword evidence="1" id="KW-0479">Metal-binding</keyword>
<evidence type="ECO:0000313" key="5">
    <source>
        <dbReference type="EMBL" id="HIV04409.1"/>
    </source>
</evidence>
<evidence type="ECO:0000256" key="1">
    <source>
        <dbReference type="ARBA" id="ARBA00022723"/>
    </source>
</evidence>
<dbReference type="InterPro" id="IPR016055">
    <property type="entry name" value="A-D-PHexomutase_a/b/a-I/II/III"/>
</dbReference>
<evidence type="ECO:0000313" key="6">
    <source>
        <dbReference type="Proteomes" id="UP000886812"/>
    </source>
</evidence>
<feature type="domain" description="Alpha-D-phosphohexomutase alpha/beta/alpha" evidence="4">
    <location>
        <begin position="61"/>
        <end position="117"/>
    </location>
</feature>
<keyword evidence="2" id="KW-0460">Magnesium</keyword>
<dbReference type="AlphaFoldDB" id="A0A9D1NJQ9"/>
<evidence type="ECO:0000259" key="4">
    <source>
        <dbReference type="Pfam" id="PF02880"/>
    </source>
</evidence>
<dbReference type="GO" id="GO:0005975">
    <property type="term" value="P:carbohydrate metabolic process"/>
    <property type="evidence" value="ECO:0007669"/>
    <property type="project" value="InterPro"/>
</dbReference>
<dbReference type="EMBL" id="DVOG01000122">
    <property type="protein sequence ID" value="HIV04409.1"/>
    <property type="molecule type" value="Genomic_DNA"/>
</dbReference>
<dbReference type="Gene3D" id="3.40.120.10">
    <property type="entry name" value="Alpha-D-Glucose-1,6-Bisphosphate, subunit A, domain 3"/>
    <property type="match status" value="1"/>
</dbReference>